<dbReference type="EMBL" id="CP047156">
    <property type="protein sequence ID" value="QHC01998.1"/>
    <property type="molecule type" value="Genomic_DNA"/>
</dbReference>
<dbReference type="KEGG" id="eke:EK0264_18080"/>
<accession>A0A7L4YSG8</accession>
<evidence type="ECO:0000313" key="2">
    <source>
        <dbReference type="Proteomes" id="UP000463857"/>
    </source>
</evidence>
<keyword evidence="2" id="KW-1185">Reference proteome</keyword>
<gene>
    <name evidence="1" type="ORF">EK0264_18080</name>
</gene>
<dbReference type="OrthoDB" id="5736081at2"/>
<dbReference type="AlphaFoldDB" id="A0A7L4YSG8"/>
<organism evidence="1 2">
    <name type="scientific">Epidermidibacterium keratini</name>
    <dbReference type="NCBI Taxonomy" id="1891644"/>
    <lineage>
        <taxon>Bacteria</taxon>
        <taxon>Bacillati</taxon>
        <taxon>Actinomycetota</taxon>
        <taxon>Actinomycetes</taxon>
        <taxon>Sporichthyales</taxon>
        <taxon>Sporichthyaceae</taxon>
        <taxon>Epidermidibacterium</taxon>
    </lineage>
</organism>
<dbReference type="RefSeq" id="WP_159547122.1">
    <property type="nucleotide sequence ID" value="NZ_CP047156.1"/>
</dbReference>
<proteinExistence type="predicted"/>
<name>A0A7L4YSG8_9ACTN</name>
<protein>
    <submittedName>
        <fullName evidence="1">Flavodoxin</fullName>
    </submittedName>
</protein>
<evidence type="ECO:0000313" key="1">
    <source>
        <dbReference type="EMBL" id="QHC01998.1"/>
    </source>
</evidence>
<dbReference type="Proteomes" id="UP000463857">
    <property type="component" value="Chromosome"/>
</dbReference>
<sequence>MSDEKTADAPKVLVVHHTISPSTQAVYDAVMAGLHVEELAGLEVVAVPALHADVAYTLEASAVIVLSPVNIGYLAGAVKHYFDQIYYPCLEATRTLPFAAVLHSNQDAAGALRGLQAITTGLGWQQVAEPLIVNRDPDAAMTEQIQELASTVGAYAAGLM</sequence>
<dbReference type="SUPFAM" id="SSF52218">
    <property type="entry name" value="Flavoproteins"/>
    <property type="match status" value="1"/>
</dbReference>
<dbReference type="InterPro" id="IPR029039">
    <property type="entry name" value="Flavoprotein-like_sf"/>
</dbReference>
<dbReference type="Gene3D" id="3.40.50.360">
    <property type="match status" value="1"/>
</dbReference>
<reference evidence="1 2" key="1">
    <citation type="journal article" date="2018" name="Int. J. Syst. Evol. Microbiol.">
        <title>Epidermidibacterium keratini gen. nov., sp. nov., a member of the family Sporichthyaceae, isolated from keratin epidermis.</title>
        <authorList>
            <person name="Lee D.G."/>
            <person name="Trujillo M.E."/>
            <person name="Kang S."/>
            <person name="Nam J.J."/>
            <person name="Kim Y.J."/>
        </authorList>
    </citation>
    <scope>NUCLEOTIDE SEQUENCE [LARGE SCALE GENOMIC DNA]</scope>
    <source>
        <strain evidence="1 2">EPI-7</strain>
    </source>
</reference>
<dbReference type="InParanoid" id="A0A7L4YSG8"/>